<dbReference type="InterPro" id="IPR052068">
    <property type="entry name" value="GW182_domain"/>
</dbReference>
<keyword evidence="3" id="KW-1185">Reference proteome</keyword>
<protein>
    <submittedName>
        <fullName evidence="2">Uncharacterized protein</fullName>
    </submittedName>
</protein>
<evidence type="ECO:0000313" key="3">
    <source>
        <dbReference type="Proteomes" id="UP001469553"/>
    </source>
</evidence>
<proteinExistence type="predicted"/>
<feature type="region of interest" description="Disordered" evidence="1">
    <location>
        <begin position="1"/>
        <end position="129"/>
    </location>
</feature>
<organism evidence="2 3">
    <name type="scientific">Ameca splendens</name>
    <dbReference type="NCBI Taxonomy" id="208324"/>
    <lineage>
        <taxon>Eukaryota</taxon>
        <taxon>Metazoa</taxon>
        <taxon>Chordata</taxon>
        <taxon>Craniata</taxon>
        <taxon>Vertebrata</taxon>
        <taxon>Euteleostomi</taxon>
        <taxon>Actinopterygii</taxon>
        <taxon>Neopterygii</taxon>
        <taxon>Teleostei</taxon>
        <taxon>Neoteleostei</taxon>
        <taxon>Acanthomorphata</taxon>
        <taxon>Ovalentaria</taxon>
        <taxon>Atherinomorphae</taxon>
        <taxon>Cyprinodontiformes</taxon>
        <taxon>Goodeidae</taxon>
        <taxon>Ameca</taxon>
    </lineage>
</organism>
<dbReference type="Proteomes" id="UP001469553">
    <property type="component" value="Unassembled WGS sequence"/>
</dbReference>
<feature type="compositionally biased region" description="Low complexity" evidence="1">
    <location>
        <begin position="67"/>
        <end position="83"/>
    </location>
</feature>
<evidence type="ECO:0000313" key="2">
    <source>
        <dbReference type="EMBL" id="MEQ2313871.1"/>
    </source>
</evidence>
<evidence type="ECO:0000256" key="1">
    <source>
        <dbReference type="SAM" id="MobiDB-lite"/>
    </source>
</evidence>
<dbReference type="EMBL" id="JAHRIP010084944">
    <property type="protein sequence ID" value="MEQ2313871.1"/>
    <property type="molecule type" value="Genomic_DNA"/>
</dbReference>
<reference evidence="2 3" key="1">
    <citation type="submission" date="2021-06" db="EMBL/GenBank/DDBJ databases">
        <authorList>
            <person name="Palmer J.M."/>
        </authorList>
    </citation>
    <scope>NUCLEOTIDE SEQUENCE [LARGE SCALE GENOMIC DNA]</scope>
    <source>
        <strain evidence="2 3">AS_MEX2019</strain>
        <tissue evidence="2">Muscle</tissue>
    </source>
</reference>
<comment type="caution">
    <text evidence="2">The sequence shown here is derived from an EMBL/GenBank/DDBJ whole genome shotgun (WGS) entry which is preliminary data.</text>
</comment>
<dbReference type="PANTHER" id="PTHR13020:SF9">
    <property type="entry name" value="TRINUCLEOTIDE REPEAT-CONTAINING GENE 6C PROTEIN"/>
    <property type="match status" value="1"/>
</dbReference>
<gene>
    <name evidence="2" type="ORF">AMECASPLE_006348</name>
</gene>
<feature type="compositionally biased region" description="Basic and acidic residues" evidence="1">
    <location>
        <begin position="1"/>
        <end position="23"/>
    </location>
</feature>
<feature type="compositionally biased region" description="Basic and acidic residues" evidence="1">
    <location>
        <begin position="86"/>
        <end position="98"/>
    </location>
</feature>
<accession>A0ABV1A6I3</accession>
<name>A0ABV1A6I3_9TELE</name>
<sequence length="153" mass="16483">MEDKKKKKQEEKKKNEATQKKTTEQITKVPDSAKLDPTPPLLPTNPGAIPSVPQSSGNGKRASSGCQPQTAQQPQTLLQQQQQRYLPREVPPRFRQQEQKQLLKRGQPLPPGTLPLLTTGHPDTSEPAASTVAINPSASCTSSSSASLPTGQA</sequence>
<dbReference type="PANTHER" id="PTHR13020">
    <property type="entry name" value="TRINUCLEOTIDE REPEAT-CONTAINING GENE 6"/>
    <property type="match status" value="1"/>
</dbReference>